<feature type="region of interest" description="Disordered" evidence="5">
    <location>
        <begin position="1"/>
        <end position="59"/>
    </location>
</feature>
<dbReference type="Gene3D" id="3.40.190.10">
    <property type="entry name" value="Periplasmic binding protein-like II"/>
    <property type="match status" value="1"/>
</dbReference>
<evidence type="ECO:0000256" key="4">
    <source>
        <dbReference type="ARBA" id="ARBA00022729"/>
    </source>
</evidence>
<organism evidence="6 7">
    <name type="scientific">Ilumatobacter fluminis</name>
    <dbReference type="NCBI Taxonomy" id="467091"/>
    <lineage>
        <taxon>Bacteria</taxon>
        <taxon>Bacillati</taxon>
        <taxon>Actinomycetota</taxon>
        <taxon>Acidimicrobiia</taxon>
        <taxon>Acidimicrobiales</taxon>
        <taxon>Ilumatobacteraceae</taxon>
        <taxon>Ilumatobacter</taxon>
    </lineage>
</organism>
<keyword evidence="4" id="KW-0732">Signal</keyword>
<feature type="compositionally biased region" description="Acidic residues" evidence="5">
    <location>
        <begin position="13"/>
        <end position="22"/>
    </location>
</feature>
<keyword evidence="3" id="KW-0813">Transport</keyword>
<dbReference type="PANTHER" id="PTHR43649:SF31">
    <property type="entry name" value="SN-GLYCEROL-3-PHOSPHATE-BINDING PERIPLASMIC PROTEIN UGPB"/>
    <property type="match status" value="1"/>
</dbReference>
<gene>
    <name evidence="6" type="ORF">BDK89_0469</name>
</gene>
<sequence>MVAGLALSACGGDDADEADSDNADSAPAEPADAPADTEAPSGTEPDTDQPAEEPAGSEALSGELRWAVRENLAGPAQTMVDAFEAAHPDVNIELEQLPAPPPEYIQRLVTARLGEDLPDLIMTGDQYVSVLAEAEITADLRPYLESSEVLDVDYFAPNFLDAFIPKTGAHEGEIISLPQSADAVVVFYNKDHFDEVGLDYPADDWTYEDFVAAAEALSTDERWGAYERADFSPRYNAMTVALGGSIASDDYTEARLDSPEAIEAFRMMLEPMKDGPFVPREEMATIRYDDAFIQQRASMFTGVRANVPAVRAGASFNWDVAPAPTVDGVRKSGSGSIGIGMTQAASNPDLAWAFLEWFFSEDGGVPVLTETYAVVPAVPSLFDSPTWRDLPAPPGNVDVFVEAIETGQPNPRLPYTAWSSYNDAVNTAIDSILLAGASYEDAFAEANQTAQQALDEANAEG</sequence>
<keyword evidence="7" id="KW-1185">Reference proteome</keyword>
<name>A0A4R7HVN4_9ACTN</name>
<dbReference type="AlphaFoldDB" id="A0A4R7HVN4"/>
<dbReference type="InterPro" id="IPR050490">
    <property type="entry name" value="Bact_solute-bd_prot1"/>
</dbReference>
<dbReference type="PANTHER" id="PTHR43649">
    <property type="entry name" value="ARABINOSE-BINDING PROTEIN-RELATED"/>
    <property type="match status" value="1"/>
</dbReference>
<evidence type="ECO:0000256" key="2">
    <source>
        <dbReference type="ARBA" id="ARBA00008520"/>
    </source>
</evidence>
<dbReference type="EMBL" id="SOAU01000001">
    <property type="protein sequence ID" value="TDT14910.1"/>
    <property type="molecule type" value="Genomic_DNA"/>
</dbReference>
<protein>
    <submittedName>
        <fullName evidence="6">Carbohydrate ABC transporter substrate-binding protein (CUT1 family)</fullName>
    </submittedName>
</protein>
<evidence type="ECO:0000313" key="7">
    <source>
        <dbReference type="Proteomes" id="UP000294558"/>
    </source>
</evidence>
<feature type="compositionally biased region" description="Low complexity" evidence="5">
    <location>
        <begin position="23"/>
        <end position="41"/>
    </location>
</feature>
<dbReference type="CDD" id="cd13585">
    <property type="entry name" value="PBP2_TMBP_like"/>
    <property type="match status" value="1"/>
</dbReference>
<evidence type="ECO:0000256" key="3">
    <source>
        <dbReference type="ARBA" id="ARBA00022448"/>
    </source>
</evidence>
<dbReference type="GO" id="GO:0030313">
    <property type="term" value="C:cell envelope"/>
    <property type="evidence" value="ECO:0007669"/>
    <property type="project" value="UniProtKB-SubCell"/>
</dbReference>
<comment type="caution">
    <text evidence="6">The sequence shown here is derived from an EMBL/GenBank/DDBJ whole genome shotgun (WGS) entry which is preliminary data.</text>
</comment>
<reference evidence="6 7" key="1">
    <citation type="submission" date="2019-03" db="EMBL/GenBank/DDBJ databases">
        <title>Sequencing the genomes of 1000 actinobacteria strains.</title>
        <authorList>
            <person name="Klenk H.-P."/>
        </authorList>
    </citation>
    <scope>NUCLEOTIDE SEQUENCE [LARGE SCALE GENOMIC DNA]</scope>
    <source>
        <strain evidence="6 7">DSM 18936</strain>
    </source>
</reference>
<evidence type="ECO:0000313" key="6">
    <source>
        <dbReference type="EMBL" id="TDT14910.1"/>
    </source>
</evidence>
<accession>A0A4R7HVN4</accession>
<proteinExistence type="inferred from homology"/>
<dbReference type="Pfam" id="PF01547">
    <property type="entry name" value="SBP_bac_1"/>
    <property type="match status" value="1"/>
</dbReference>
<evidence type="ECO:0000256" key="1">
    <source>
        <dbReference type="ARBA" id="ARBA00004196"/>
    </source>
</evidence>
<dbReference type="SUPFAM" id="SSF53850">
    <property type="entry name" value="Periplasmic binding protein-like II"/>
    <property type="match status" value="1"/>
</dbReference>
<dbReference type="InterPro" id="IPR006059">
    <property type="entry name" value="SBP"/>
</dbReference>
<comment type="subcellular location">
    <subcellularLocation>
        <location evidence="1">Cell envelope</location>
    </subcellularLocation>
</comment>
<dbReference type="Proteomes" id="UP000294558">
    <property type="component" value="Unassembled WGS sequence"/>
</dbReference>
<evidence type="ECO:0000256" key="5">
    <source>
        <dbReference type="SAM" id="MobiDB-lite"/>
    </source>
</evidence>
<comment type="similarity">
    <text evidence="2">Belongs to the bacterial solute-binding protein 1 family.</text>
</comment>